<dbReference type="InterPro" id="IPR050378">
    <property type="entry name" value="Metallo-dep_Hydrolases_sf"/>
</dbReference>
<dbReference type="Gene3D" id="2.30.40.10">
    <property type="entry name" value="Urease, subunit C, domain 1"/>
    <property type="match status" value="1"/>
</dbReference>
<dbReference type="OrthoDB" id="9766983at2"/>
<dbReference type="PANTHER" id="PTHR11647:SF1">
    <property type="entry name" value="COLLAPSIN RESPONSE MEDIATOR PROTEIN"/>
    <property type="match status" value="1"/>
</dbReference>
<dbReference type="AlphaFoldDB" id="A0A315EEN9"/>
<dbReference type="InterPro" id="IPR013108">
    <property type="entry name" value="Amidohydro_3"/>
</dbReference>
<proteinExistence type="predicted"/>
<dbReference type="EMBL" id="NESN01000001">
    <property type="protein sequence ID" value="PUE55609.1"/>
    <property type="molecule type" value="Genomic_DNA"/>
</dbReference>
<dbReference type="SUPFAM" id="SSF51556">
    <property type="entry name" value="Metallo-dependent hydrolases"/>
    <property type="match status" value="1"/>
</dbReference>
<dbReference type="Proteomes" id="UP000250790">
    <property type="component" value="Unassembled WGS sequence"/>
</dbReference>
<dbReference type="GO" id="GO:0005829">
    <property type="term" value="C:cytosol"/>
    <property type="evidence" value="ECO:0007669"/>
    <property type="project" value="TreeGrafter"/>
</dbReference>
<dbReference type="GO" id="GO:0016811">
    <property type="term" value="F:hydrolase activity, acting on carbon-nitrogen (but not peptide) bonds, in linear amides"/>
    <property type="evidence" value="ECO:0007669"/>
    <property type="project" value="InterPro"/>
</dbReference>
<accession>A0A315EEN9</accession>
<sequence length="473" mass="51418">MKTLLLRNTQLVDGTGAPARTADVWVRGDRIAAIGENLAVAADEVLDAGGLTVAPGFIDVHTHDDAIVLRDPGMLPKLSQGVTTVITGNCGLSLVPLVSDAPGSPLDLLHTSEFRFAHLNDYAQAIADNPPAVNVGALIGHTTLRAKVMQDLTRAATPEETRDMAALLDDALAHGALGLSSGLFYQQAFAADMAEMQALTRVVGRHGGVYVTHIRSEMDDILNAMQEAADTAQSGAATWIMSHHKCAGPRNWGRTIETLALLERLSQRQSVGTDVYPYSAGSTLLREDLVDGVIDILITRSDTHPEMAGRYLADIAQEWGTDQLQACRRLMPGGACYFQMREDDVRRVLAHPMSMIGSDGLPHDERPHPRLWGAFARVLGHYCRDEKLFSLPEAIHKMTGLSAQRFGLHDRGLLREGAFADLVLLDPARIQDKATYENPRQMCEGIERVMVNGEWAFAYGQVQGAGAGRFLCR</sequence>
<dbReference type="InterPro" id="IPR032466">
    <property type="entry name" value="Metal_Hydrolase"/>
</dbReference>
<comment type="caution">
    <text evidence="2">The sequence shown here is derived from an EMBL/GenBank/DDBJ whole genome shotgun (WGS) entry which is preliminary data.</text>
</comment>
<feature type="domain" description="Amidohydrolase 3" evidence="1">
    <location>
        <begin position="44"/>
        <end position="232"/>
    </location>
</feature>
<dbReference type="Gene3D" id="3.30.1490.130">
    <property type="entry name" value="D-aminoacylase. Domain 3"/>
    <property type="match status" value="1"/>
</dbReference>
<dbReference type="RefSeq" id="WP_108311599.1">
    <property type="nucleotide sequence ID" value="NZ_NESN01000001.1"/>
</dbReference>
<feature type="domain" description="Amidohydrolase 3" evidence="1">
    <location>
        <begin position="316"/>
        <end position="454"/>
    </location>
</feature>
<dbReference type="Gene3D" id="3.20.20.140">
    <property type="entry name" value="Metal-dependent hydrolases"/>
    <property type="match status" value="1"/>
</dbReference>
<reference evidence="2 3" key="1">
    <citation type="submission" date="2017-04" db="EMBL/GenBank/DDBJ databases">
        <title>Unexpected and diverse lifestyles within the genus Limnohabitans.</title>
        <authorList>
            <person name="Kasalicky V."/>
            <person name="Mehrshad M."/>
            <person name="Andrei S.-A."/>
            <person name="Salcher M."/>
            <person name="Kratochvilova H."/>
            <person name="Simek K."/>
            <person name="Ghai R."/>
        </authorList>
    </citation>
    <scope>NUCLEOTIDE SEQUENCE [LARGE SCALE GENOMIC DNA]</scope>
    <source>
        <strain evidence="2 3">II-B4</strain>
    </source>
</reference>
<gene>
    <name evidence="2" type="ORF">B9Z37_03415</name>
</gene>
<dbReference type="InterPro" id="IPR023100">
    <property type="entry name" value="D-aminoacylase_insert_dom_sf"/>
</dbReference>
<dbReference type="InterPro" id="IPR011059">
    <property type="entry name" value="Metal-dep_hydrolase_composite"/>
</dbReference>
<keyword evidence="3" id="KW-1185">Reference proteome</keyword>
<dbReference type="Pfam" id="PF07969">
    <property type="entry name" value="Amidohydro_3"/>
    <property type="match status" value="2"/>
</dbReference>
<dbReference type="PANTHER" id="PTHR11647">
    <property type="entry name" value="HYDRANTOINASE/DIHYDROPYRIMIDINASE FAMILY MEMBER"/>
    <property type="match status" value="1"/>
</dbReference>
<name>A0A315EEN9_9BURK</name>
<evidence type="ECO:0000313" key="3">
    <source>
        <dbReference type="Proteomes" id="UP000250790"/>
    </source>
</evidence>
<dbReference type="SUPFAM" id="SSF51338">
    <property type="entry name" value="Composite domain of metallo-dependent hydrolases"/>
    <property type="match status" value="1"/>
</dbReference>
<dbReference type="GO" id="GO:0016812">
    <property type="term" value="F:hydrolase activity, acting on carbon-nitrogen (but not peptide) bonds, in cyclic amides"/>
    <property type="evidence" value="ECO:0007669"/>
    <property type="project" value="TreeGrafter"/>
</dbReference>
<evidence type="ECO:0000259" key="1">
    <source>
        <dbReference type="Pfam" id="PF07969"/>
    </source>
</evidence>
<protein>
    <submittedName>
        <fullName evidence="2">D-aminoacylase</fullName>
    </submittedName>
</protein>
<organism evidence="2 3">
    <name type="scientific">Limnohabitans parvus II-B4</name>
    <dbReference type="NCBI Taxonomy" id="1293052"/>
    <lineage>
        <taxon>Bacteria</taxon>
        <taxon>Pseudomonadati</taxon>
        <taxon>Pseudomonadota</taxon>
        <taxon>Betaproteobacteria</taxon>
        <taxon>Burkholderiales</taxon>
        <taxon>Comamonadaceae</taxon>
        <taxon>Limnohabitans</taxon>
    </lineage>
</organism>
<evidence type="ECO:0000313" key="2">
    <source>
        <dbReference type="EMBL" id="PUE55609.1"/>
    </source>
</evidence>
<dbReference type="CDD" id="cd01297">
    <property type="entry name" value="D-aminoacylase"/>
    <property type="match status" value="1"/>
</dbReference>